<dbReference type="AlphaFoldDB" id="A0A7W8KJF1"/>
<evidence type="ECO:0000313" key="5">
    <source>
        <dbReference type="Proteomes" id="UP000619376"/>
    </source>
</evidence>
<feature type="transmembrane region" description="Helical" evidence="1">
    <location>
        <begin position="72"/>
        <end position="93"/>
    </location>
</feature>
<dbReference type="EMBL" id="BNAJ01000008">
    <property type="protein sequence ID" value="GHF52326.1"/>
    <property type="molecule type" value="Genomic_DNA"/>
</dbReference>
<sequence>MTNAAARPSRHVPARLSLQHPLGLLRVEGLALCILSAAAFLHEGGHWGYLFLGFLADLTFVGYVAGPRVGAALYNAVHSTVLPIALTAAGLLLNQPLATLSGLVMLAHIGFDRAAGYGLKFPDAFGHTHLDA</sequence>
<protein>
    <recommendedName>
        <fullName evidence="6">DUF4260 family protein</fullName>
    </recommendedName>
</protein>
<evidence type="ECO:0000313" key="3">
    <source>
        <dbReference type="EMBL" id="MBB5377654.1"/>
    </source>
</evidence>
<dbReference type="Proteomes" id="UP000619376">
    <property type="component" value="Unassembled WGS sequence"/>
</dbReference>
<evidence type="ECO:0000256" key="1">
    <source>
        <dbReference type="SAM" id="Phobius"/>
    </source>
</evidence>
<evidence type="ECO:0000313" key="4">
    <source>
        <dbReference type="Proteomes" id="UP000539473"/>
    </source>
</evidence>
<dbReference type="InterPro" id="IPR025356">
    <property type="entry name" value="DUF4260"/>
</dbReference>
<feature type="transmembrane region" description="Helical" evidence="1">
    <location>
        <begin position="21"/>
        <end position="41"/>
    </location>
</feature>
<proteinExistence type="predicted"/>
<reference evidence="2" key="1">
    <citation type="journal article" date="2014" name="Int. J. Syst. Evol. Microbiol.">
        <title>Complete genome of a new Firmicutes species belonging to the dominant human colonic microbiota ('Ruminococcus bicirculans') reveals two chromosomes and a selective capacity to utilize plant glucans.</title>
        <authorList>
            <consortium name="NISC Comparative Sequencing Program"/>
            <person name="Wegmann U."/>
            <person name="Louis P."/>
            <person name="Goesmann A."/>
            <person name="Henrissat B."/>
            <person name="Duncan S.H."/>
            <person name="Flint H.J."/>
        </authorList>
    </citation>
    <scope>NUCLEOTIDE SEQUENCE</scope>
    <source>
        <strain evidence="2">CGMCC 1.18437</strain>
    </source>
</reference>
<evidence type="ECO:0000313" key="2">
    <source>
        <dbReference type="EMBL" id="GHF52326.1"/>
    </source>
</evidence>
<name>A0A7W8KJF1_9DEIO</name>
<dbReference type="EMBL" id="JACHFK010000008">
    <property type="protein sequence ID" value="MBB5377654.1"/>
    <property type="molecule type" value="Genomic_DNA"/>
</dbReference>
<dbReference type="RefSeq" id="WP_184113446.1">
    <property type="nucleotide sequence ID" value="NZ_BNAJ01000008.1"/>
</dbReference>
<comment type="caution">
    <text evidence="3">The sequence shown here is derived from an EMBL/GenBank/DDBJ whole genome shotgun (WGS) entry which is preliminary data.</text>
</comment>
<dbReference type="Pfam" id="PF14079">
    <property type="entry name" value="DUF4260"/>
    <property type="match status" value="1"/>
</dbReference>
<reference evidence="2" key="4">
    <citation type="submission" date="2024-05" db="EMBL/GenBank/DDBJ databases">
        <authorList>
            <person name="Sun Q."/>
            <person name="Zhou Y."/>
        </authorList>
    </citation>
    <scope>NUCLEOTIDE SEQUENCE</scope>
    <source>
        <strain evidence="2">CGMCC 1.18437</strain>
    </source>
</reference>
<reference evidence="3 4" key="3">
    <citation type="submission" date="2020-08" db="EMBL/GenBank/DDBJ databases">
        <title>Genomic Encyclopedia of Type Strains, Phase IV (KMG-IV): sequencing the most valuable type-strain genomes for metagenomic binning, comparative biology and taxonomic classification.</title>
        <authorList>
            <person name="Goeker M."/>
        </authorList>
    </citation>
    <scope>NUCLEOTIDE SEQUENCE [LARGE SCALE GENOMIC DNA]</scope>
    <source>
        <strain evidence="3 4">DSM 27521</strain>
    </source>
</reference>
<keyword evidence="1" id="KW-0472">Membrane</keyword>
<gene>
    <name evidence="2" type="ORF">GCM10017781_30810</name>
    <name evidence="3" type="ORF">HNQ07_003153</name>
</gene>
<dbReference type="Proteomes" id="UP000539473">
    <property type="component" value="Unassembled WGS sequence"/>
</dbReference>
<reference evidence="5" key="2">
    <citation type="journal article" date="2019" name="Int. J. Syst. Evol. Microbiol.">
        <title>The Global Catalogue of Microorganisms (GCM) 10K type strain sequencing project: providing services to taxonomists for standard genome sequencing and annotation.</title>
        <authorList>
            <consortium name="The Broad Institute Genomics Platform"/>
            <consortium name="The Broad Institute Genome Sequencing Center for Infectious Disease"/>
            <person name="Wu L."/>
            <person name="Ma J."/>
        </authorList>
    </citation>
    <scope>NUCLEOTIDE SEQUENCE [LARGE SCALE GENOMIC DNA]</scope>
    <source>
        <strain evidence="5">CGMCC 1.18437</strain>
    </source>
</reference>
<keyword evidence="1" id="KW-0812">Transmembrane</keyword>
<evidence type="ECO:0008006" key="6">
    <source>
        <dbReference type="Google" id="ProtNLM"/>
    </source>
</evidence>
<organism evidence="3 4">
    <name type="scientific">Deinococcus metalli</name>
    <dbReference type="NCBI Taxonomy" id="1141878"/>
    <lineage>
        <taxon>Bacteria</taxon>
        <taxon>Thermotogati</taxon>
        <taxon>Deinococcota</taxon>
        <taxon>Deinococci</taxon>
        <taxon>Deinococcales</taxon>
        <taxon>Deinococcaceae</taxon>
        <taxon>Deinococcus</taxon>
    </lineage>
</organism>
<accession>A0A7W8KJF1</accession>
<keyword evidence="1" id="KW-1133">Transmembrane helix</keyword>
<keyword evidence="5" id="KW-1185">Reference proteome</keyword>
<feature type="transmembrane region" description="Helical" evidence="1">
    <location>
        <begin position="47"/>
        <end position="65"/>
    </location>
</feature>